<evidence type="ECO:0000256" key="1">
    <source>
        <dbReference type="SAM" id="Phobius"/>
    </source>
</evidence>
<dbReference type="PaxDb" id="3708-A0A078F9B7"/>
<dbReference type="Proteomes" id="UP000028999">
    <property type="component" value="Unassembled WGS sequence"/>
</dbReference>
<sequence>MNGVPNFHHCYTFVLVLVLLFPPQYYCVSFSYLRTRFLQAPVKFWMVYRHLVQGNL</sequence>
<reference evidence="3 4" key="1">
    <citation type="journal article" date="2014" name="Science">
        <title>Plant genetics. Early allopolyploid evolution in the post-Neolithic Brassica napus oilseed genome.</title>
        <authorList>
            <person name="Chalhoub B."/>
            <person name="Denoeud F."/>
            <person name="Liu S."/>
            <person name="Parkin I.A."/>
            <person name="Tang H."/>
            <person name="Wang X."/>
            <person name="Chiquet J."/>
            <person name="Belcram H."/>
            <person name="Tong C."/>
            <person name="Samans B."/>
            <person name="Correa M."/>
            <person name="Da Silva C."/>
            <person name="Just J."/>
            <person name="Falentin C."/>
            <person name="Koh C.S."/>
            <person name="Le Clainche I."/>
            <person name="Bernard M."/>
            <person name="Bento P."/>
            <person name="Noel B."/>
            <person name="Labadie K."/>
            <person name="Alberti A."/>
            <person name="Charles M."/>
            <person name="Arnaud D."/>
            <person name="Guo H."/>
            <person name="Daviaud C."/>
            <person name="Alamery S."/>
            <person name="Jabbari K."/>
            <person name="Zhao M."/>
            <person name="Edger P.P."/>
            <person name="Chelaifa H."/>
            <person name="Tack D."/>
            <person name="Lassalle G."/>
            <person name="Mestiri I."/>
            <person name="Schnel N."/>
            <person name="Le Paslier M.C."/>
            <person name="Fan G."/>
            <person name="Renault V."/>
            <person name="Bayer P.E."/>
            <person name="Golicz A.A."/>
            <person name="Manoli S."/>
            <person name="Lee T.H."/>
            <person name="Thi V.H."/>
            <person name="Chalabi S."/>
            <person name="Hu Q."/>
            <person name="Fan C."/>
            <person name="Tollenaere R."/>
            <person name="Lu Y."/>
            <person name="Battail C."/>
            <person name="Shen J."/>
            <person name="Sidebottom C.H."/>
            <person name="Wang X."/>
            <person name="Canaguier A."/>
            <person name="Chauveau A."/>
            <person name="Berard A."/>
            <person name="Deniot G."/>
            <person name="Guan M."/>
            <person name="Liu Z."/>
            <person name="Sun F."/>
            <person name="Lim Y.P."/>
            <person name="Lyons E."/>
            <person name="Town C.D."/>
            <person name="Bancroft I."/>
            <person name="Wang X."/>
            <person name="Meng J."/>
            <person name="Ma J."/>
            <person name="Pires J.C."/>
            <person name="King G.J."/>
            <person name="Brunel D."/>
            <person name="Delourme R."/>
            <person name="Renard M."/>
            <person name="Aury J.M."/>
            <person name="Adams K.L."/>
            <person name="Batley J."/>
            <person name="Snowdon R.J."/>
            <person name="Tost J."/>
            <person name="Edwards D."/>
            <person name="Zhou Y."/>
            <person name="Hua W."/>
            <person name="Sharpe A.G."/>
            <person name="Paterson A.H."/>
            <person name="Guan C."/>
            <person name="Wincker P."/>
        </authorList>
    </citation>
    <scope>NUCLEOTIDE SEQUENCE [LARGE SCALE GENOMIC DNA]</scope>
    <source>
        <strain evidence="4">cv. Darmor-bzh</strain>
    </source>
</reference>
<gene>
    <name evidence="3" type="primary">BnaC05g23350D</name>
    <name evidence="2" type="ORF">DARMORV10_C05P29400.1</name>
    <name evidence="3" type="ORF">GSBRNA2T00031198001</name>
</gene>
<dbReference type="EMBL" id="LK031997">
    <property type="protein sequence ID" value="CDY09584.1"/>
    <property type="molecule type" value="Genomic_DNA"/>
</dbReference>
<reference evidence="3" key="2">
    <citation type="submission" date="2014-06" db="EMBL/GenBank/DDBJ databases">
        <authorList>
            <person name="Genoscope - CEA"/>
        </authorList>
    </citation>
    <scope>NUCLEOTIDE SEQUENCE</scope>
</reference>
<name>A0A078F9B7_BRANA</name>
<accession>A0A078F9B7</accession>
<keyword evidence="1" id="KW-1133">Transmembrane helix</keyword>
<evidence type="ECO:0000313" key="3">
    <source>
        <dbReference type="EMBL" id="CDY09584.1"/>
    </source>
</evidence>
<keyword evidence="4" id="KW-1185">Reference proteome</keyword>
<dbReference type="Proteomes" id="UP001295469">
    <property type="component" value="Chromosome C05"/>
</dbReference>
<proteinExistence type="predicted"/>
<protein>
    <submittedName>
        <fullName evidence="2">(rape) hypothetical protein</fullName>
    </submittedName>
    <submittedName>
        <fullName evidence="3">BnaC05g23350D protein</fullName>
    </submittedName>
</protein>
<feature type="transmembrane region" description="Helical" evidence="1">
    <location>
        <begin position="12"/>
        <end position="33"/>
    </location>
</feature>
<dbReference type="AlphaFoldDB" id="A0A078F9B7"/>
<dbReference type="EMBL" id="HG994369">
    <property type="protein sequence ID" value="CAF1928869.1"/>
    <property type="molecule type" value="Genomic_DNA"/>
</dbReference>
<dbReference type="Gramene" id="CDY09584">
    <property type="protein sequence ID" value="CDY09584"/>
    <property type="gene ID" value="GSBRNA2T00031198001"/>
</dbReference>
<organism evidence="3 4">
    <name type="scientific">Brassica napus</name>
    <name type="common">Rape</name>
    <dbReference type="NCBI Taxonomy" id="3708"/>
    <lineage>
        <taxon>Eukaryota</taxon>
        <taxon>Viridiplantae</taxon>
        <taxon>Streptophyta</taxon>
        <taxon>Embryophyta</taxon>
        <taxon>Tracheophyta</taxon>
        <taxon>Spermatophyta</taxon>
        <taxon>Magnoliopsida</taxon>
        <taxon>eudicotyledons</taxon>
        <taxon>Gunneridae</taxon>
        <taxon>Pentapetalae</taxon>
        <taxon>rosids</taxon>
        <taxon>malvids</taxon>
        <taxon>Brassicales</taxon>
        <taxon>Brassicaceae</taxon>
        <taxon>Brassiceae</taxon>
        <taxon>Brassica</taxon>
    </lineage>
</organism>
<reference evidence="2" key="3">
    <citation type="submission" date="2021-01" db="EMBL/GenBank/DDBJ databases">
        <authorList>
            <consortium name="Genoscope - CEA"/>
            <person name="William W."/>
        </authorList>
    </citation>
    <scope>NUCLEOTIDE SEQUENCE</scope>
</reference>
<keyword evidence="1" id="KW-0472">Membrane</keyword>
<evidence type="ECO:0000313" key="2">
    <source>
        <dbReference type="EMBL" id="CAF1928869.1"/>
    </source>
</evidence>
<evidence type="ECO:0000313" key="4">
    <source>
        <dbReference type="Proteomes" id="UP000028999"/>
    </source>
</evidence>
<keyword evidence="1" id="KW-0812">Transmembrane</keyword>